<dbReference type="Pfam" id="PF00300">
    <property type="entry name" value="His_Phos_1"/>
    <property type="match status" value="1"/>
</dbReference>
<dbReference type="EC" id="3.1.3.-" evidence="1"/>
<accession>A0AAU7CBE1</accession>
<name>A0AAU7CBE1_9BACT</name>
<dbReference type="InterPro" id="IPR029033">
    <property type="entry name" value="His_PPase_superfam"/>
</dbReference>
<dbReference type="GO" id="GO:0005737">
    <property type="term" value="C:cytoplasm"/>
    <property type="evidence" value="ECO:0007669"/>
    <property type="project" value="TreeGrafter"/>
</dbReference>
<gene>
    <name evidence="1" type="ORF">V5E97_29490</name>
</gene>
<dbReference type="PANTHER" id="PTHR48100">
    <property type="entry name" value="BROAD-SPECIFICITY PHOSPHATASE YOR283W-RELATED"/>
    <property type="match status" value="1"/>
</dbReference>
<dbReference type="PANTHER" id="PTHR48100:SF59">
    <property type="entry name" value="ADENOSYLCOBALAMIN_ALPHA-RIBAZOLE PHOSPHATASE"/>
    <property type="match status" value="1"/>
</dbReference>
<dbReference type="Gene3D" id="3.40.50.1240">
    <property type="entry name" value="Phosphoglycerate mutase-like"/>
    <property type="match status" value="1"/>
</dbReference>
<organism evidence="1">
    <name type="scientific">Singulisphaera sp. Ch08</name>
    <dbReference type="NCBI Taxonomy" id="3120278"/>
    <lineage>
        <taxon>Bacteria</taxon>
        <taxon>Pseudomonadati</taxon>
        <taxon>Planctomycetota</taxon>
        <taxon>Planctomycetia</taxon>
        <taxon>Isosphaerales</taxon>
        <taxon>Isosphaeraceae</taxon>
        <taxon>Singulisphaera</taxon>
    </lineage>
</organism>
<proteinExistence type="predicted"/>
<dbReference type="SUPFAM" id="SSF53254">
    <property type="entry name" value="Phosphoglycerate mutase-like"/>
    <property type="match status" value="1"/>
</dbReference>
<keyword evidence="1" id="KW-0378">Hydrolase</keyword>
<dbReference type="CDD" id="cd07067">
    <property type="entry name" value="HP_PGM_like"/>
    <property type="match status" value="1"/>
</dbReference>
<dbReference type="InterPro" id="IPR050275">
    <property type="entry name" value="PGM_Phosphatase"/>
</dbReference>
<reference evidence="1" key="1">
    <citation type="submission" date="2024-05" db="EMBL/GenBank/DDBJ databases">
        <title>Planctomycetes of the genus Singulisphaera possess chitinolytic capabilities.</title>
        <authorList>
            <person name="Ivanova A."/>
        </authorList>
    </citation>
    <scope>NUCLEOTIDE SEQUENCE</scope>
    <source>
        <strain evidence="1">Ch08T</strain>
    </source>
</reference>
<protein>
    <submittedName>
        <fullName evidence="1">Histidine phosphatase family protein</fullName>
        <ecNumber evidence="1">3.1.3.-</ecNumber>
    </submittedName>
</protein>
<evidence type="ECO:0000313" key="1">
    <source>
        <dbReference type="EMBL" id="XBH02435.1"/>
    </source>
</evidence>
<sequence>MRWGSGPKGLATVARMTQVVLIRPGATAYDEQNRVQGILDIPLSDRGRAEVVQLAEKLSEPCSGISRLSALYCGPGESVVRTAETVGKALGLRPKRIDCLRNLDQGLWQGLQFDEIKRRNLKVFRQWIDDPVTVCPPLGETIENALERIKQALRPLVRRHHDESIGLVAGEPIAQLIACYLRRDPRVQLEDRIPTGCFERIEFTPESERNGH</sequence>
<dbReference type="EMBL" id="CP155447">
    <property type="protein sequence ID" value="XBH02435.1"/>
    <property type="molecule type" value="Genomic_DNA"/>
</dbReference>
<dbReference type="GO" id="GO:0016791">
    <property type="term" value="F:phosphatase activity"/>
    <property type="evidence" value="ECO:0007669"/>
    <property type="project" value="TreeGrafter"/>
</dbReference>
<dbReference type="RefSeq" id="WP_406695178.1">
    <property type="nucleotide sequence ID" value="NZ_CP155447.1"/>
</dbReference>
<dbReference type="InterPro" id="IPR013078">
    <property type="entry name" value="His_Pase_superF_clade-1"/>
</dbReference>
<dbReference type="AlphaFoldDB" id="A0AAU7CBE1"/>